<dbReference type="PANTHER" id="PTHR11941">
    <property type="entry name" value="ENOYL-COA HYDRATASE-RELATED"/>
    <property type="match status" value="1"/>
</dbReference>
<dbReference type="InterPro" id="IPR029045">
    <property type="entry name" value="ClpP/crotonase-like_dom_sf"/>
</dbReference>
<dbReference type="GO" id="GO:0016836">
    <property type="term" value="F:hydro-lyase activity"/>
    <property type="evidence" value="ECO:0007669"/>
    <property type="project" value="UniProtKB-ARBA"/>
</dbReference>
<dbReference type="Gene3D" id="1.10.12.10">
    <property type="entry name" value="Lyase 2-enoyl-coa Hydratase, Chain A, domain 2"/>
    <property type="match status" value="1"/>
</dbReference>
<protein>
    <submittedName>
        <fullName evidence="4">Enoyl-CoA hydratase</fullName>
    </submittedName>
</protein>
<dbReference type="GO" id="GO:0006635">
    <property type="term" value="P:fatty acid beta-oxidation"/>
    <property type="evidence" value="ECO:0007669"/>
    <property type="project" value="TreeGrafter"/>
</dbReference>
<dbReference type="InterPro" id="IPR014748">
    <property type="entry name" value="Enoyl-CoA_hydra_C"/>
</dbReference>
<dbReference type="PROSITE" id="PS00166">
    <property type="entry name" value="ENOYL_COA_HYDRATASE"/>
    <property type="match status" value="1"/>
</dbReference>
<dbReference type="FunFam" id="1.10.12.10:FF:000001">
    <property type="entry name" value="Probable enoyl-CoA hydratase, mitochondrial"/>
    <property type="match status" value="1"/>
</dbReference>
<comment type="similarity">
    <text evidence="1 3">Belongs to the enoyl-CoA hydratase/isomerase family.</text>
</comment>
<dbReference type="FunFam" id="3.90.226.10:FF:000009">
    <property type="entry name" value="Carnitinyl-CoA dehydratase"/>
    <property type="match status" value="1"/>
</dbReference>
<evidence type="ECO:0000313" key="5">
    <source>
        <dbReference type="Proteomes" id="UP000294546"/>
    </source>
</evidence>
<gene>
    <name evidence="4" type="ORF">CLV83_1836</name>
</gene>
<keyword evidence="5" id="KW-1185">Reference proteome</keyword>
<dbReference type="InterPro" id="IPR001753">
    <property type="entry name" value="Enoyl-CoA_hydra/iso"/>
</dbReference>
<reference evidence="4 5" key="1">
    <citation type="submission" date="2019-03" db="EMBL/GenBank/DDBJ databases">
        <title>Genomic Encyclopedia of Archaeal and Bacterial Type Strains, Phase II (KMG-II): from individual species to whole genera.</title>
        <authorList>
            <person name="Goeker M."/>
        </authorList>
    </citation>
    <scope>NUCLEOTIDE SEQUENCE [LARGE SCALE GENOMIC DNA]</scope>
    <source>
        <strain evidence="4 5">DSM 27697</strain>
    </source>
</reference>
<dbReference type="Pfam" id="PF00378">
    <property type="entry name" value="ECH_1"/>
    <property type="match status" value="1"/>
</dbReference>
<dbReference type="Gene3D" id="3.90.226.10">
    <property type="entry name" value="2-enoyl-CoA Hydratase, Chain A, domain 1"/>
    <property type="match status" value="1"/>
</dbReference>
<evidence type="ECO:0000256" key="2">
    <source>
        <dbReference type="ARBA" id="ARBA00023239"/>
    </source>
</evidence>
<dbReference type="RefSeq" id="WP_243642348.1">
    <property type="nucleotide sequence ID" value="NZ_SMFU01000008.1"/>
</dbReference>
<keyword evidence="2" id="KW-0456">Lyase</keyword>
<dbReference type="SUPFAM" id="SSF52096">
    <property type="entry name" value="ClpP/crotonase"/>
    <property type="match status" value="1"/>
</dbReference>
<dbReference type="PANTHER" id="PTHR11941:SF54">
    <property type="entry name" value="ENOYL-COA HYDRATASE, MITOCHONDRIAL"/>
    <property type="match status" value="1"/>
</dbReference>
<dbReference type="AlphaFoldDB" id="A0A4V6ND02"/>
<dbReference type="Proteomes" id="UP000294546">
    <property type="component" value="Unassembled WGS sequence"/>
</dbReference>
<evidence type="ECO:0000256" key="1">
    <source>
        <dbReference type="ARBA" id="ARBA00005254"/>
    </source>
</evidence>
<accession>A0A4V6ND02</accession>
<proteinExistence type="inferred from homology"/>
<evidence type="ECO:0000313" key="4">
    <source>
        <dbReference type="EMBL" id="TCK06986.1"/>
    </source>
</evidence>
<dbReference type="InterPro" id="IPR018376">
    <property type="entry name" value="Enoyl-CoA_hyd/isom_CS"/>
</dbReference>
<dbReference type="CDD" id="cd06558">
    <property type="entry name" value="crotonase-like"/>
    <property type="match status" value="1"/>
</dbReference>
<dbReference type="EMBL" id="SMFU01000008">
    <property type="protein sequence ID" value="TCK06986.1"/>
    <property type="molecule type" value="Genomic_DNA"/>
</dbReference>
<name>A0A4V6ND02_9GAMM</name>
<comment type="caution">
    <text evidence="4">The sequence shown here is derived from an EMBL/GenBank/DDBJ whole genome shotgun (WGS) entry which is preliminary data.</text>
</comment>
<evidence type="ECO:0000256" key="3">
    <source>
        <dbReference type="RuleBase" id="RU003707"/>
    </source>
</evidence>
<sequence length="266" mass="28440">MTAQSPYSAERFPNLLFMQQEAVLLIQLNRPRELNALSNAMLGQIADALTTADQDPSVAVMVITGSDRAFAAGADIDELANKTGEMVATDPRNQHWAVIRSLNKPLIGAINGFCLGGGNELAMLCDFLIAGNNAQFGQPEVNLAILPGAGGTQRLTQLAGKAKAMRWILTGEFINASEALNIGLVTELCEPELTLERSLEVAGLISKKAPLATASIKRAVNAASDQLLDQGLMIEREEFAKLLSSTDKQEGIAAFREKRPASYSGK</sequence>
<organism evidence="4 5">
    <name type="scientific">Marinobacterium mangrovicola</name>
    <dbReference type="NCBI Taxonomy" id="1476959"/>
    <lineage>
        <taxon>Bacteria</taxon>
        <taxon>Pseudomonadati</taxon>
        <taxon>Pseudomonadota</taxon>
        <taxon>Gammaproteobacteria</taxon>
        <taxon>Oceanospirillales</taxon>
        <taxon>Oceanospirillaceae</taxon>
        <taxon>Marinobacterium</taxon>
    </lineage>
</organism>